<evidence type="ECO:0000313" key="2">
    <source>
        <dbReference type="EMBL" id="SIS21749.1"/>
    </source>
</evidence>
<gene>
    <name evidence="2" type="ORF">SAMN05421752_14011</name>
</gene>
<name>A0A1N7HA44_9EURY</name>
<dbReference type="AlphaFoldDB" id="A0A1N7HA44"/>
<dbReference type="RefSeq" id="WP_076610998.1">
    <property type="nucleotide sequence ID" value="NZ_FTNR01000040.1"/>
</dbReference>
<dbReference type="Proteomes" id="UP000185936">
    <property type="component" value="Unassembled WGS sequence"/>
</dbReference>
<dbReference type="EMBL" id="FTNR01000040">
    <property type="protein sequence ID" value="SIS21749.1"/>
    <property type="molecule type" value="Genomic_DNA"/>
</dbReference>
<dbReference type="Gene3D" id="1.10.10.10">
    <property type="entry name" value="Winged helix-like DNA-binding domain superfamily/Winged helix DNA-binding domain"/>
    <property type="match status" value="1"/>
</dbReference>
<organism evidence="2 3">
    <name type="scientific">Natronorubrum thiooxidans</name>
    <dbReference type="NCBI Taxonomy" id="308853"/>
    <lineage>
        <taxon>Archaea</taxon>
        <taxon>Methanobacteriati</taxon>
        <taxon>Methanobacteriota</taxon>
        <taxon>Stenosarchaea group</taxon>
        <taxon>Halobacteria</taxon>
        <taxon>Halobacteriales</taxon>
        <taxon>Natrialbaceae</taxon>
        <taxon>Natronorubrum</taxon>
    </lineage>
</organism>
<dbReference type="InterPro" id="IPR036388">
    <property type="entry name" value="WH-like_DNA-bd_sf"/>
</dbReference>
<feature type="domain" description="Transcription regulator PadR N-terminal" evidence="1">
    <location>
        <begin position="22"/>
        <end position="90"/>
    </location>
</feature>
<dbReference type="STRING" id="308853.SAMN05421752_14011"/>
<protein>
    <submittedName>
        <fullName evidence="2">Transcriptional regulator PadR-like family protein</fullName>
    </submittedName>
</protein>
<evidence type="ECO:0000313" key="3">
    <source>
        <dbReference type="Proteomes" id="UP000185936"/>
    </source>
</evidence>
<dbReference type="OrthoDB" id="190025at2157"/>
<dbReference type="SUPFAM" id="SSF46785">
    <property type="entry name" value="Winged helix' DNA-binding domain"/>
    <property type="match status" value="1"/>
</dbReference>
<sequence length="105" mass="12068">MEATDTSAPQKLASLTGFRRDVLYVIAGSDKLYGLAIKEQLEVYYESEVNHGQLYPNLNALVEQGLVEKGELDKRTNYYELTDRGRRALRQRSEWEAQHFEEVSA</sequence>
<keyword evidence="3" id="KW-1185">Reference proteome</keyword>
<proteinExistence type="predicted"/>
<dbReference type="InterPro" id="IPR036390">
    <property type="entry name" value="WH_DNA-bd_sf"/>
</dbReference>
<accession>A0A1N7HA44</accession>
<dbReference type="InterPro" id="IPR005149">
    <property type="entry name" value="Tscrpt_reg_PadR_N"/>
</dbReference>
<reference evidence="3" key="1">
    <citation type="submission" date="2017-01" db="EMBL/GenBank/DDBJ databases">
        <authorList>
            <person name="Varghese N."/>
            <person name="Submissions S."/>
        </authorList>
    </citation>
    <scope>NUCLEOTIDE SEQUENCE [LARGE SCALE GENOMIC DNA]</scope>
    <source>
        <strain evidence="3">type strain: HArc-</strain>
    </source>
</reference>
<dbReference type="Pfam" id="PF03551">
    <property type="entry name" value="PadR"/>
    <property type="match status" value="1"/>
</dbReference>
<evidence type="ECO:0000259" key="1">
    <source>
        <dbReference type="Pfam" id="PF03551"/>
    </source>
</evidence>